<organism evidence="1 2">
    <name type="scientific">Adoxophyes orana granulovirus</name>
    <name type="common">AoGV</name>
    <dbReference type="NCBI Taxonomy" id="170617"/>
    <lineage>
        <taxon>Viruses</taxon>
        <taxon>Viruses incertae sedis</taxon>
        <taxon>Naldaviricetes</taxon>
        <taxon>Lefavirales</taxon>
        <taxon>Baculoviridae</taxon>
        <taxon>Betabaculovirus</taxon>
        <taxon>Betabaculovirus adoranae</taxon>
    </lineage>
</organism>
<gene>
    <name evidence="1" type="primary">gp41</name>
</gene>
<dbReference type="Pfam" id="PF04700">
    <property type="entry name" value="Baculo_gp41"/>
    <property type="match status" value="1"/>
</dbReference>
<evidence type="ECO:0000313" key="2">
    <source>
        <dbReference type="Proteomes" id="UP000202129"/>
    </source>
</evidence>
<protein>
    <submittedName>
        <fullName evidence="1">Gp41</fullName>
    </submittedName>
</protein>
<dbReference type="EMBL" id="AF547984">
    <property type="protein sequence ID" value="AAP85725.1"/>
    <property type="molecule type" value="Genomic_DNA"/>
</dbReference>
<name>Q7T9S7_GVAO</name>
<dbReference type="GO" id="GO:0005198">
    <property type="term" value="F:structural molecule activity"/>
    <property type="evidence" value="ECO:0007669"/>
    <property type="project" value="InterPro"/>
</dbReference>
<reference evidence="1 2" key="1">
    <citation type="journal article" date="2003" name="Virology">
        <title>The complete sequence of the Adoxophyes orana granulovirus genome.</title>
        <authorList>
            <person name="Wormleaton S."/>
            <person name="Kuzio J."/>
            <person name="Winstanley D."/>
        </authorList>
    </citation>
    <scope>NUCLEOTIDE SEQUENCE [LARGE SCALE GENOMIC DNA]</scope>
</reference>
<organismHost>
    <name type="scientific">Adoxophyes</name>
    <dbReference type="NCBI Taxonomy" id="85584"/>
</organismHost>
<dbReference type="Proteomes" id="UP000202129">
    <property type="component" value="Segment"/>
</dbReference>
<evidence type="ECO:0000313" key="1">
    <source>
        <dbReference type="EMBL" id="AAP85725.1"/>
    </source>
</evidence>
<dbReference type="GeneID" id="1463431"/>
<dbReference type="KEGG" id="vg:1463431"/>
<dbReference type="InterPro" id="IPR006790">
    <property type="entry name" value="Baculovirus_Gp41"/>
</dbReference>
<dbReference type="OrthoDB" id="3665at10239"/>
<dbReference type="GO" id="GO:0044423">
    <property type="term" value="C:virion component"/>
    <property type="evidence" value="ECO:0007669"/>
    <property type="project" value="InterPro"/>
</dbReference>
<keyword evidence="2" id="KW-1185">Reference proteome</keyword>
<sequence length="289" mass="33571">MEKLSWNSLVNIINSYRINNTAKLKPEQILCLNTVRDLFLKADPLPVTATKRFENDKELLSYYGNLEKKYPPQNTESGTTGIFDKNFVHSKAFQSYADKFYNRRLNLAAAHLGDVLKYMIAYSITNNKPLPLLNLDSTTNEYLKLLYHKAQAIPDYKETHTNQMTICTGVFNKLIEDMLYGTHNNYYIEKCLSGDIKQRVLQFKSDINYLLTNEPSKIINDVYTPIREKAIHNSLITTTTTTTNQSVQQQQQHYSPIHQQLSELAFENETLRRNKIQELNVKYSDILNR</sequence>
<accession>Q7T9S7</accession>
<dbReference type="RefSeq" id="NP_872542.1">
    <property type="nucleotide sequence ID" value="NC_005038.1"/>
</dbReference>
<proteinExistence type="predicted"/>